<evidence type="ECO:0008006" key="3">
    <source>
        <dbReference type="Google" id="ProtNLM"/>
    </source>
</evidence>
<name>A0A176RZX9_9GAMM</name>
<evidence type="ECO:0000313" key="1">
    <source>
        <dbReference type="EMBL" id="OAD21246.1"/>
    </source>
</evidence>
<sequence length="299" mass="35295">MIKKLIDKVVWRLFPFFEKFGFHVLPVHYYSPIPDTRQLKKNLDLLAKEHPLYGIELREKEQLEILYNVLKPIENEYKKWGGNSFGLTETEMPSFAPINALALYAFIRHFKPKKMIEVGSGMSTKISATAFNKNEQEGHTSQFIAIEPYPSKELQKGYDGLSRLDARKVEDVELEVFKELGNNDILFIDSSHAVKVLGDVNYLYLNIIPQLNPGVIIHIHDIFFPVEYLPHHFLKKGLKQFWQEQYLLHAFLMFNQEFEVLSSLSYLHCKFQKELKVLFPWYHVNRWPSSFWMRRKLAQ</sequence>
<reference evidence="1 2" key="1">
    <citation type="submission" date="2016-05" db="EMBL/GenBank/DDBJ databases">
        <title>Single-cell genome of chain-forming Candidatus Thiomargarita nelsonii and comparison to other large sulfur-oxidizing bacteria.</title>
        <authorList>
            <person name="Winkel M."/>
            <person name="Salman V."/>
            <person name="Woyke T."/>
            <person name="Schulz-Vogt H."/>
            <person name="Richter M."/>
            <person name="Flood B."/>
            <person name="Bailey J."/>
            <person name="Amann R."/>
            <person name="Mussmann M."/>
        </authorList>
    </citation>
    <scope>NUCLEOTIDE SEQUENCE [LARGE SCALE GENOMIC DNA]</scope>
    <source>
        <strain evidence="1 2">THI036</strain>
    </source>
</reference>
<dbReference type="InterPro" id="IPR029063">
    <property type="entry name" value="SAM-dependent_MTases_sf"/>
</dbReference>
<proteinExistence type="predicted"/>
<dbReference type="Gene3D" id="3.40.50.150">
    <property type="entry name" value="Vaccinia Virus protein VP39"/>
    <property type="match status" value="1"/>
</dbReference>
<dbReference type="Pfam" id="PF13578">
    <property type="entry name" value="Methyltransf_24"/>
    <property type="match status" value="1"/>
</dbReference>
<dbReference type="SUPFAM" id="SSF53335">
    <property type="entry name" value="S-adenosyl-L-methionine-dependent methyltransferases"/>
    <property type="match status" value="1"/>
</dbReference>
<accession>A0A176RZX9</accession>
<dbReference type="PATRIC" id="fig|1003181.4.peg.4037"/>
<dbReference type="EMBL" id="LUTY01001770">
    <property type="protein sequence ID" value="OAD21246.1"/>
    <property type="molecule type" value="Genomic_DNA"/>
</dbReference>
<dbReference type="AlphaFoldDB" id="A0A176RZX9"/>
<protein>
    <recommendedName>
        <fullName evidence="3">Class I SAM-dependent methyltransferase</fullName>
    </recommendedName>
</protein>
<keyword evidence="2" id="KW-1185">Reference proteome</keyword>
<evidence type="ECO:0000313" key="2">
    <source>
        <dbReference type="Proteomes" id="UP000076962"/>
    </source>
</evidence>
<organism evidence="1 2">
    <name type="scientific">Candidatus Thiomargarita nelsonii</name>
    <dbReference type="NCBI Taxonomy" id="1003181"/>
    <lineage>
        <taxon>Bacteria</taxon>
        <taxon>Pseudomonadati</taxon>
        <taxon>Pseudomonadota</taxon>
        <taxon>Gammaproteobacteria</taxon>
        <taxon>Thiotrichales</taxon>
        <taxon>Thiotrichaceae</taxon>
        <taxon>Thiomargarita</taxon>
    </lineage>
</organism>
<comment type="caution">
    <text evidence="1">The sequence shown here is derived from an EMBL/GenBank/DDBJ whole genome shotgun (WGS) entry which is preliminary data.</text>
</comment>
<gene>
    <name evidence="1" type="ORF">THIOM_002990</name>
</gene>
<dbReference type="Proteomes" id="UP000076962">
    <property type="component" value="Unassembled WGS sequence"/>
</dbReference>